<sequence length="212" mass="22464">MLIQSVFSLVFVASSYALVQDFCVADFSLPDTPSGFPCKDAGNLYGTDFAYSGLGVAGNTSNIFKAAHTPAFTPQFPALNGLGISMVRLDLADGGYTTLHAHRDSSELLVVIEGTICGGFISSTLVGYLKILNKGDIMVFPKGLFHFQRNCGKGPALAFLSYSSVMPGLLVTDYDLFGNDLPTEIVATTTLRDTAQFEKLKGVFGGSGSGPY</sequence>
<keyword evidence="2" id="KW-1185">Reference proteome</keyword>
<reference evidence="1 2" key="2">
    <citation type="journal article" date="2022" name="Mol. Ecol. Resour.">
        <title>The genomes of chicory, endive, great burdock and yacon provide insights into Asteraceae paleo-polyploidization history and plant inulin production.</title>
        <authorList>
            <person name="Fan W."/>
            <person name="Wang S."/>
            <person name="Wang H."/>
            <person name="Wang A."/>
            <person name="Jiang F."/>
            <person name="Liu H."/>
            <person name="Zhao H."/>
            <person name="Xu D."/>
            <person name="Zhang Y."/>
        </authorList>
    </citation>
    <scope>NUCLEOTIDE SEQUENCE [LARGE SCALE GENOMIC DNA]</scope>
    <source>
        <strain evidence="2">cv. Yunnan</strain>
        <tissue evidence="1">Leaves</tissue>
    </source>
</reference>
<dbReference type="Proteomes" id="UP001056120">
    <property type="component" value="Linkage Group LG29"/>
</dbReference>
<name>A0ACB8Y0R9_9ASTR</name>
<evidence type="ECO:0000313" key="1">
    <source>
        <dbReference type="EMBL" id="KAI3677083.1"/>
    </source>
</evidence>
<protein>
    <submittedName>
        <fullName evidence="1">Uncharacterized protein</fullName>
    </submittedName>
</protein>
<accession>A0ACB8Y0R9</accession>
<reference evidence="2" key="1">
    <citation type="journal article" date="2022" name="Mol. Ecol. Resour.">
        <title>The genomes of chicory, endive, great burdock and yacon provide insights into Asteraceae palaeo-polyploidization history and plant inulin production.</title>
        <authorList>
            <person name="Fan W."/>
            <person name="Wang S."/>
            <person name="Wang H."/>
            <person name="Wang A."/>
            <person name="Jiang F."/>
            <person name="Liu H."/>
            <person name="Zhao H."/>
            <person name="Xu D."/>
            <person name="Zhang Y."/>
        </authorList>
    </citation>
    <scope>NUCLEOTIDE SEQUENCE [LARGE SCALE GENOMIC DNA]</scope>
    <source>
        <strain evidence="2">cv. Yunnan</strain>
    </source>
</reference>
<organism evidence="1 2">
    <name type="scientific">Smallanthus sonchifolius</name>
    <dbReference type="NCBI Taxonomy" id="185202"/>
    <lineage>
        <taxon>Eukaryota</taxon>
        <taxon>Viridiplantae</taxon>
        <taxon>Streptophyta</taxon>
        <taxon>Embryophyta</taxon>
        <taxon>Tracheophyta</taxon>
        <taxon>Spermatophyta</taxon>
        <taxon>Magnoliopsida</taxon>
        <taxon>eudicotyledons</taxon>
        <taxon>Gunneridae</taxon>
        <taxon>Pentapetalae</taxon>
        <taxon>asterids</taxon>
        <taxon>campanulids</taxon>
        <taxon>Asterales</taxon>
        <taxon>Asteraceae</taxon>
        <taxon>Asteroideae</taxon>
        <taxon>Heliantheae alliance</taxon>
        <taxon>Millerieae</taxon>
        <taxon>Smallanthus</taxon>
    </lineage>
</organism>
<evidence type="ECO:0000313" key="2">
    <source>
        <dbReference type="Proteomes" id="UP001056120"/>
    </source>
</evidence>
<gene>
    <name evidence="1" type="ORF">L1987_86703</name>
</gene>
<dbReference type="EMBL" id="CM042046">
    <property type="protein sequence ID" value="KAI3677083.1"/>
    <property type="molecule type" value="Genomic_DNA"/>
</dbReference>
<proteinExistence type="predicted"/>
<comment type="caution">
    <text evidence="1">The sequence shown here is derived from an EMBL/GenBank/DDBJ whole genome shotgun (WGS) entry which is preliminary data.</text>
</comment>